<dbReference type="GO" id="GO:0009307">
    <property type="term" value="P:DNA restriction-modification system"/>
    <property type="evidence" value="ECO:0007669"/>
    <property type="project" value="UniProtKB-KW"/>
</dbReference>
<evidence type="ECO:0000256" key="7">
    <source>
        <dbReference type="RuleBase" id="RU000416"/>
    </source>
</evidence>
<comment type="caution">
    <text evidence="6">Lacks conserved residue(s) required for the propagation of feature annotation.</text>
</comment>
<evidence type="ECO:0000256" key="6">
    <source>
        <dbReference type="PROSITE-ProRule" id="PRU01016"/>
    </source>
</evidence>
<keyword evidence="8" id="KW-0378">Hydrolase</keyword>
<keyword evidence="2 6" id="KW-0489">Methyltransferase</keyword>
<gene>
    <name evidence="8" type="ORF">IAA28_09390</name>
</gene>
<dbReference type="GO" id="GO:0032259">
    <property type="term" value="P:methylation"/>
    <property type="evidence" value="ECO:0007669"/>
    <property type="project" value="UniProtKB-KW"/>
</dbReference>
<dbReference type="GO" id="GO:0003677">
    <property type="term" value="F:DNA binding"/>
    <property type="evidence" value="ECO:0007669"/>
    <property type="project" value="TreeGrafter"/>
</dbReference>
<dbReference type="PRINTS" id="PR00105">
    <property type="entry name" value="C5METTRFRASE"/>
</dbReference>
<dbReference type="PROSITE" id="PS51679">
    <property type="entry name" value="SAM_MT_C5"/>
    <property type="match status" value="1"/>
</dbReference>
<dbReference type="InterPro" id="IPR019058">
    <property type="entry name" value="Restrct_endonuc_II_HaeII"/>
</dbReference>
<dbReference type="GO" id="GO:0016787">
    <property type="term" value="F:hydrolase activity"/>
    <property type="evidence" value="ECO:0007669"/>
    <property type="project" value="UniProtKB-KW"/>
</dbReference>
<dbReference type="Gene3D" id="3.40.50.150">
    <property type="entry name" value="Vaccinia Virus protein VP39"/>
    <property type="match status" value="1"/>
</dbReference>
<reference evidence="8" key="1">
    <citation type="journal article" date="2021" name="PeerJ">
        <title>Extensive microbial diversity within the chicken gut microbiome revealed by metagenomics and culture.</title>
        <authorList>
            <person name="Gilroy R."/>
            <person name="Ravi A."/>
            <person name="Getino M."/>
            <person name="Pursley I."/>
            <person name="Horton D.L."/>
            <person name="Alikhan N.F."/>
            <person name="Baker D."/>
            <person name="Gharbi K."/>
            <person name="Hall N."/>
            <person name="Watson M."/>
            <person name="Adriaenssens E.M."/>
            <person name="Foster-Nyarko E."/>
            <person name="Jarju S."/>
            <person name="Secka A."/>
            <person name="Antonio M."/>
            <person name="Oren A."/>
            <person name="Chaudhuri R.R."/>
            <person name="La Ragione R."/>
            <person name="Hildebrand F."/>
            <person name="Pallen M.J."/>
        </authorList>
    </citation>
    <scope>NUCLEOTIDE SEQUENCE</scope>
    <source>
        <strain evidence="8">ChiGjej4B4-12881</strain>
    </source>
</reference>
<organism evidence="8 9">
    <name type="scientific">Candidatus Lachnoclostridium stercoripullorum</name>
    <dbReference type="NCBI Taxonomy" id="2838635"/>
    <lineage>
        <taxon>Bacteria</taxon>
        <taxon>Bacillati</taxon>
        <taxon>Bacillota</taxon>
        <taxon>Clostridia</taxon>
        <taxon>Lachnospirales</taxon>
        <taxon>Lachnospiraceae</taxon>
    </lineage>
</organism>
<dbReference type="GO" id="GO:0004519">
    <property type="term" value="F:endonuclease activity"/>
    <property type="evidence" value="ECO:0007669"/>
    <property type="project" value="UniProtKB-KW"/>
</dbReference>
<comment type="caution">
    <text evidence="8">The sequence shown here is derived from an EMBL/GenBank/DDBJ whole genome shotgun (WGS) entry which is preliminary data.</text>
</comment>
<dbReference type="NCBIfam" id="TIGR00675">
    <property type="entry name" value="dcm"/>
    <property type="match status" value="1"/>
</dbReference>
<keyword evidence="8" id="KW-0255">Endonuclease</keyword>
<sequence length="566" mass="64329">MNCTSFTFADLFAGIGGARLGFEQAGGTCVFACETDGDARRTYEENFGETPAGDIREIPPEELPDFDILLADFPYPISQVWGERGLFDAVEEILREKRPEAFFMENGKNLLTHSGGRTYGEMKRRLTELGYTVYGKVLNAGDFGVPQKRERLVTVGFSEPLLFAFPEKVPAESRKSLADILEPESQVKRSYYVSAAIRDRKMKKMLERCGAEPERPYITNENVSGMVTPHRYACSLRAGASANYLLVNNERRLTEREMFRLQGFPDSYRMPDSVVEVKNLTGNSSAVCLVRGVAERMLSAIELYQGETVGLERDRAKEVLDRFLKRRGQEPWRVIQAAEILRRKRQEPQLDLGDLKSYKKESRAWRDELARRLLGDGYEPPVSGQDSLFYKNSLPPEILKVLGEENLRTGGAVEAYIYRFLTRRERQMDRLLAPWFSEAGEKDPAALLDGVSAPGLEEEKKCVREAMAAALITVFQEILGSPAAWDSAAAAALLTGREQGDEGFLDTECLLRWYTKIFVLSQYEKIRERAKEELRRELSRRFEGKTGLWKALEDRNYGSLRDGFWR</sequence>
<comment type="similarity">
    <text evidence="6 7">Belongs to the class I-like SAM-binding methyltransferase superfamily. C5-methyltransferase family.</text>
</comment>
<keyword evidence="3 6" id="KW-0808">Transferase</keyword>
<dbReference type="Pfam" id="PF00145">
    <property type="entry name" value="DNA_methylase"/>
    <property type="match status" value="1"/>
</dbReference>
<dbReference type="Proteomes" id="UP000886780">
    <property type="component" value="Unassembled WGS sequence"/>
</dbReference>
<dbReference type="PANTHER" id="PTHR10629:SF52">
    <property type="entry name" value="DNA (CYTOSINE-5)-METHYLTRANSFERASE 1"/>
    <property type="match status" value="1"/>
</dbReference>
<evidence type="ECO:0000256" key="3">
    <source>
        <dbReference type="ARBA" id="ARBA00022679"/>
    </source>
</evidence>
<dbReference type="InterPro" id="IPR029063">
    <property type="entry name" value="SAM-dependent_MTases_sf"/>
</dbReference>
<dbReference type="EMBL" id="DXEU01000170">
    <property type="protein sequence ID" value="HIX53004.1"/>
    <property type="molecule type" value="Genomic_DNA"/>
</dbReference>
<reference evidence="8" key="2">
    <citation type="submission" date="2021-04" db="EMBL/GenBank/DDBJ databases">
        <authorList>
            <person name="Gilroy R."/>
        </authorList>
    </citation>
    <scope>NUCLEOTIDE SEQUENCE</scope>
    <source>
        <strain evidence="8">ChiGjej4B4-12881</strain>
    </source>
</reference>
<keyword evidence="5" id="KW-0680">Restriction system</keyword>
<dbReference type="AlphaFoldDB" id="A0A9D2AXQ2"/>
<dbReference type="GO" id="GO:0044027">
    <property type="term" value="P:negative regulation of gene expression via chromosomal CpG island methylation"/>
    <property type="evidence" value="ECO:0007669"/>
    <property type="project" value="TreeGrafter"/>
</dbReference>
<dbReference type="PANTHER" id="PTHR10629">
    <property type="entry name" value="CYTOSINE-SPECIFIC METHYLTRANSFERASE"/>
    <property type="match status" value="1"/>
</dbReference>
<dbReference type="SUPFAM" id="SSF53335">
    <property type="entry name" value="S-adenosyl-L-methionine-dependent methyltransferases"/>
    <property type="match status" value="1"/>
</dbReference>
<protein>
    <recommendedName>
        <fullName evidence="1">DNA (cytosine-5-)-methyltransferase</fullName>
        <ecNumber evidence="1">2.1.1.37</ecNumber>
    </recommendedName>
</protein>
<name>A0A9D2AXQ2_9FIRM</name>
<evidence type="ECO:0000256" key="4">
    <source>
        <dbReference type="ARBA" id="ARBA00022691"/>
    </source>
</evidence>
<dbReference type="InterPro" id="IPR001525">
    <property type="entry name" value="C5_MeTfrase"/>
</dbReference>
<dbReference type="GO" id="GO:0003886">
    <property type="term" value="F:DNA (cytosine-5-)-methyltransferase activity"/>
    <property type="evidence" value="ECO:0007669"/>
    <property type="project" value="UniProtKB-EC"/>
</dbReference>
<evidence type="ECO:0000256" key="5">
    <source>
        <dbReference type="ARBA" id="ARBA00022747"/>
    </source>
</evidence>
<dbReference type="EC" id="2.1.1.37" evidence="1"/>
<proteinExistence type="inferred from homology"/>
<keyword evidence="8" id="KW-0540">Nuclease</keyword>
<evidence type="ECO:0000313" key="9">
    <source>
        <dbReference type="Proteomes" id="UP000886780"/>
    </source>
</evidence>
<keyword evidence="4 6" id="KW-0949">S-adenosyl-L-methionine</keyword>
<evidence type="ECO:0000256" key="1">
    <source>
        <dbReference type="ARBA" id="ARBA00011975"/>
    </source>
</evidence>
<dbReference type="Gene3D" id="3.90.120.10">
    <property type="entry name" value="DNA Methylase, subunit A, domain 2"/>
    <property type="match status" value="1"/>
</dbReference>
<evidence type="ECO:0000256" key="2">
    <source>
        <dbReference type="ARBA" id="ARBA00022603"/>
    </source>
</evidence>
<dbReference type="Pfam" id="PF09554">
    <property type="entry name" value="RE_HaeII"/>
    <property type="match status" value="1"/>
</dbReference>
<evidence type="ECO:0000313" key="8">
    <source>
        <dbReference type="EMBL" id="HIX53004.1"/>
    </source>
</evidence>
<dbReference type="InterPro" id="IPR050390">
    <property type="entry name" value="C5-Methyltransferase"/>
</dbReference>
<accession>A0A9D2AXQ2</accession>